<protein>
    <submittedName>
        <fullName evidence="1">Uncharacterized protein</fullName>
    </submittedName>
</protein>
<organism evidence="1">
    <name type="scientific">viral metagenome</name>
    <dbReference type="NCBI Taxonomy" id="1070528"/>
    <lineage>
        <taxon>unclassified sequences</taxon>
        <taxon>metagenomes</taxon>
        <taxon>organismal metagenomes</taxon>
    </lineage>
</organism>
<dbReference type="AlphaFoldDB" id="A0A6C0L5J8"/>
<proteinExistence type="predicted"/>
<sequence length="122" mass="13821">MEPTPITRAALHMLKREHDAVAREQAVAVATRTIYNRVIEAAKTGLKTQYVYEVSTYLQPSVADIVYGLNDLFPDSPVTVKFLSRGIDGHMYDVQAEYDSYGIRLQGSNFQKAYITVDWSWS</sequence>
<name>A0A6C0L5J8_9ZZZZ</name>
<accession>A0A6C0L5J8</accession>
<evidence type="ECO:0000313" key="1">
    <source>
        <dbReference type="EMBL" id="QHU26246.1"/>
    </source>
</evidence>
<dbReference type="EMBL" id="MN740437">
    <property type="protein sequence ID" value="QHU26246.1"/>
    <property type="molecule type" value="Genomic_DNA"/>
</dbReference>
<reference evidence="1" key="1">
    <citation type="journal article" date="2020" name="Nature">
        <title>Giant virus diversity and host interactions through global metagenomics.</title>
        <authorList>
            <person name="Schulz F."/>
            <person name="Roux S."/>
            <person name="Paez-Espino D."/>
            <person name="Jungbluth S."/>
            <person name="Walsh D.A."/>
            <person name="Denef V.J."/>
            <person name="McMahon K.D."/>
            <person name="Konstantinidis K.T."/>
            <person name="Eloe-Fadrosh E.A."/>
            <person name="Kyrpides N.C."/>
            <person name="Woyke T."/>
        </authorList>
    </citation>
    <scope>NUCLEOTIDE SEQUENCE</scope>
    <source>
        <strain evidence="1">GVMAG-M-3300027759-16</strain>
    </source>
</reference>